<dbReference type="InterPro" id="IPR044810">
    <property type="entry name" value="WRKY_plant"/>
</dbReference>
<reference evidence="9" key="1">
    <citation type="submission" date="2019-09" db="EMBL/GenBank/DDBJ databases">
        <title>Draft genome information of white flower Hibiscus syriacus.</title>
        <authorList>
            <person name="Kim Y.-M."/>
        </authorList>
    </citation>
    <scope>NUCLEOTIDE SEQUENCE [LARGE SCALE GENOMIC DNA]</scope>
    <source>
        <strain evidence="9">YM2019G1</strain>
    </source>
</reference>
<dbReference type="PANTHER" id="PTHR31429:SF106">
    <property type="entry name" value="WRKY TRANSCRIPTION FACTOR 31-RELATED"/>
    <property type="match status" value="1"/>
</dbReference>
<feature type="compositionally biased region" description="Basic and acidic residues" evidence="7">
    <location>
        <begin position="160"/>
        <end position="175"/>
    </location>
</feature>
<evidence type="ECO:0000313" key="10">
    <source>
        <dbReference type="Proteomes" id="UP000436088"/>
    </source>
</evidence>
<dbReference type="EMBL" id="VEPZ02000247">
    <property type="protein sequence ID" value="KAE8728837.1"/>
    <property type="molecule type" value="Genomic_DNA"/>
</dbReference>
<dbReference type="PANTHER" id="PTHR31429">
    <property type="entry name" value="WRKY TRANSCRIPTION FACTOR 36-RELATED"/>
    <property type="match status" value="1"/>
</dbReference>
<evidence type="ECO:0000256" key="1">
    <source>
        <dbReference type="ARBA" id="ARBA00004123"/>
    </source>
</evidence>
<feature type="region of interest" description="Disordered" evidence="7">
    <location>
        <begin position="147"/>
        <end position="204"/>
    </location>
</feature>
<gene>
    <name evidence="9" type="ORF">F3Y22_tig00004072pilonHSYRG00307</name>
</gene>
<protein>
    <recommendedName>
        <fullName evidence="8">WRKY domain-containing protein</fullName>
    </recommendedName>
</protein>
<dbReference type="InterPro" id="IPR003657">
    <property type="entry name" value="WRKY_dom"/>
</dbReference>
<feature type="coiled-coil region" evidence="6">
    <location>
        <begin position="107"/>
        <end position="134"/>
    </location>
</feature>
<dbReference type="GO" id="GO:0003700">
    <property type="term" value="F:DNA-binding transcription factor activity"/>
    <property type="evidence" value="ECO:0007669"/>
    <property type="project" value="InterPro"/>
</dbReference>
<feature type="domain" description="WRKY" evidence="8">
    <location>
        <begin position="205"/>
        <end position="248"/>
    </location>
</feature>
<dbReference type="AlphaFoldDB" id="A0A6A3CJF5"/>
<dbReference type="InterPro" id="IPR036576">
    <property type="entry name" value="WRKY_dom_sf"/>
</dbReference>
<evidence type="ECO:0000256" key="2">
    <source>
        <dbReference type="ARBA" id="ARBA00023015"/>
    </source>
</evidence>
<keyword evidence="5" id="KW-0539">Nucleus</keyword>
<keyword evidence="4" id="KW-0804">Transcription</keyword>
<keyword evidence="2" id="KW-0805">Transcription regulation</keyword>
<evidence type="ECO:0000256" key="7">
    <source>
        <dbReference type="SAM" id="MobiDB-lite"/>
    </source>
</evidence>
<evidence type="ECO:0000259" key="8">
    <source>
        <dbReference type="PROSITE" id="PS50811"/>
    </source>
</evidence>
<evidence type="ECO:0000256" key="3">
    <source>
        <dbReference type="ARBA" id="ARBA00023125"/>
    </source>
</evidence>
<accession>A0A6A3CJF5</accession>
<organism evidence="9 10">
    <name type="scientific">Hibiscus syriacus</name>
    <name type="common">Rose of Sharon</name>
    <dbReference type="NCBI Taxonomy" id="106335"/>
    <lineage>
        <taxon>Eukaryota</taxon>
        <taxon>Viridiplantae</taxon>
        <taxon>Streptophyta</taxon>
        <taxon>Embryophyta</taxon>
        <taxon>Tracheophyta</taxon>
        <taxon>Spermatophyta</taxon>
        <taxon>Magnoliopsida</taxon>
        <taxon>eudicotyledons</taxon>
        <taxon>Gunneridae</taxon>
        <taxon>Pentapetalae</taxon>
        <taxon>rosids</taxon>
        <taxon>malvids</taxon>
        <taxon>Malvales</taxon>
        <taxon>Malvaceae</taxon>
        <taxon>Malvoideae</taxon>
        <taxon>Hibiscus</taxon>
    </lineage>
</organism>
<dbReference type="GO" id="GO:0005634">
    <property type="term" value="C:nucleus"/>
    <property type="evidence" value="ECO:0007669"/>
    <property type="project" value="UniProtKB-SubCell"/>
</dbReference>
<name>A0A6A3CJF5_HIBSY</name>
<evidence type="ECO:0000256" key="5">
    <source>
        <dbReference type="ARBA" id="ARBA00023242"/>
    </source>
</evidence>
<sequence length="503" mass="55534">MNNGWGLTLDSSSFSNLFPDKTSSSTKQQQQQQLDMFQFPVCSSTGENCRGINSSSDDNRRFAVDEVDFFSDVREDKKKTTALTVVNIKKDIFHGESGTGSELDVNVAQLQVELRRMSAENQKLKDMVSTVNNNYTALQTRLASLMQHQRNRGGADNTEEGNRGIGREESPESNKARKLNPMKPIDQSGTESTMRKSRVSIRARSEAPMISDGCQWRNYGQKMAKGNPCPRAYYRCTMAVGCPVRKQVFAAVVVDTIDIAADGIMNQNLLARAMLPCSSMATISTSASFPTVTLDLIHSPNALQFQRPTPNLPQQPDQLADTVSASATAAIVNDRSFTAALGPLLFHHWGSSKPLQNQLRTCGDIPSFYPFGIDDCCGSPYCRNMLACSDPGKLELRTPSGIYPQGSCDRRAEVYLLSKVTSVVLHVIPIVIFFPATVPELRLSNTRTTRIWNILSRFRCSGSYTLPPVSGSIHGSRNMQIRYEFPVSEHNISRHNRAGVIAG</sequence>
<keyword evidence="10" id="KW-1185">Reference proteome</keyword>
<evidence type="ECO:0000313" key="9">
    <source>
        <dbReference type="EMBL" id="KAE8728837.1"/>
    </source>
</evidence>
<evidence type="ECO:0000256" key="6">
    <source>
        <dbReference type="SAM" id="Coils"/>
    </source>
</evidence>
<evidence type="ECO:0000256" key="4">
    <source>
        <dbReference type="ARBA" id="ARBA00023163"/>
    </source>
</evidence>
<dbReference type="Gene3D" id="2.20.25.80">
    <property type="entry name" value="WRKY domain"/>
    <property type="match status" value="1"/>
</dbReference>
<dbReference type="Proteomes" id="UP000436088">
    <property type="component" value="Unassembled WGS sequence"/>
</dbReference>
<keyword evidence="6" id="KW-0175">Coiled coil</keyword>
<dbReference type="SMART" id="SM00774">
    <property type="entry name" value="WRKY"/>
    <property type="match status" value="1"/>
</dbReference>
<comment type="subcellular location">
    <subcellularLocation>
        <location evidence="1">Nucleus</location>
    </subcellularLocation>
</comment>
<keyword evidence="3" id="KW-0238">DNA-binding</keyword>
<comment type="caution">
    <text evidence="9">The sequence shown here is derived from an EMBL/GenBank/DDBJ whole genome shotgun (WGS) entry which is preliminary data.</text>
</comment>
<dbReference type="GO" id="GO:0043565">
    <property type="term" value="F:sequence-specific DNA binding"/>
    <property type="evidence" value="ECO:0007669"/>
    <property type="project" value="InterPro"/>
</dbReference>
<dbReference type="PROSITE" id="PS50811">
    <property type="entry name" value="WRKY"/>
    <property type="match status" value="1"/>
</dbReference>
<dbReference type="SUPFAM" id="SSF118290">
    <property type="entry name" value="WRKY DNA-binding domain"/>
    <property type="match status" value="1"/>
</dbReference>
<dbReference type="Pfam" id="PF03106">
    <property type="entry name" value="WRKY"/>
    <property type="match status" value="1"/>
</dbReference>
<proteinExistence type="predicted"/>